<protein>
    <submittedName>
        <fullName evidence="2">Uncharacterized protein</fullName>
    </submittedName>
</protein>
<dbReference type="Pfam" id="PF05327">
    <property type="entry name" value="RRN3"/>
    <property type="match status" value="1"/>
</dbReference>
<reference evidence="3" key="1">
    <citation type="submission" date="2014-03" db="EMBL/GenBank/DDBJ databases">
        <authorList>
            <person name="Aksoy S."/>
            <person name="Warren W."/>
            <person name="Wilson R.K."/>
        </authorList>
    </citation>
    <scope>NUCLEOTIDE SEQUENCE [LARGE SCALE GENOMIC DNA]</scope>
    <source>
        <strain evidence="3">IAEA</strain>
    </source>
</reference>
<organism evidence="2 3">
    <name type="scientific">Glossina pallidipes</name>
    <name type="common">Tsetse fly</name>
    <dbReference type="NCBI Taxonomy" id="7398"/>
    <lineage>
        <taxon>Eukaryota</taxon>
        <taxon>Metazoa</taxon>
        <taxon>Ecdysozoa</taxon>
        <taxon>Arthropoda</taxon>
        <taxon>Hexapoda</taxon>
        <taxon>Insecta</taxon>
        <taxon>Pterygota</taxon>
        <taxon>Neoptera</taxon>
        <taxon>Endopterygota</taxon>
        <taxon>Diptera</taxon>
        <taxon>Brachycera</taxon>
        <taxon>Muscomorpha</taxon>
        <taxon>Hippoboscoidea</taxon>
        <taxon>Glossinidae</taxon>
        <taxon>Glossina</taxon>
    </lineage>
</organism>
<sequence length="419" mass="47098">MRILKTFQEHRIFDQKEKFDASILSQLAARNKPIPNYWKTRGAGLRTYVPQSTEDIVQLFTPPTVAFLKTALREEIFIGEEAKRNFVKVQQCIPRSTYGLRWTCPKCRDLDIDVFNVITRTRTGFKDVESIMNNCLKKLASLDDNFSKCKYLEQPELLPHKVSRSLAASVTSIVSVDLTTEKMSTDCAGNALAVASSGISGTPVYSVPDAKSNNNLNLINKVNNILEVVVNSPSSEVYIAPLDVPISSSPLPPVPVAQSNVGIVDSKLISLWIPNELNKRTSLNNEISNELEVIHQLLEKILNAIPMEFDAILDAIESLFPYYKRSSYISYIHNLLKLLEYKPIFAEYIIQLLMEKLTIVDVDAPRQEIEDLESGDDNQDSEGEEIYNEVIKKKIRCEGTTFTDSNTKGRADFNGIGLI</sequence>
<name>A0A1B0A7A0_GLOPL</name>
<dbReference type="PANTHER" id="PTHR12790:SF0">
    <property type="entry name" value="RNA POLYMERASE I-SPECIFIC TRANSCRIPTION INITIATION FACTOR RRN3-RELATED"/>
    <property type="match status" value="1"/>
</dbReference>
<evidence type="ECO:0000313" key="3">
    <source>
        <dbReference type="Proteomes" id="UP000092445"/>
    </source>
</evidence>
<dbReference type="PANTHER" id="PTHR12790">
    <property type="entry name" value="TRANSCRIPTION INITIATION FACTOR IA RRN3"/>
    <property type="match status" value="1"/>
</dbReference>
<accession>A0A1B0A7A0</accession>
<dbReference type="GO" id="GO:0001181">
    <property type="term" value="F:RNA polymerase I general transcription initiation factor activity"/>
    <property type="evidence" value="ECO:0007669"/>
    <property type="project" value="InterPro"/>
</dbReference>
<dbReference type="AlphaFoldDB" id="A0A1B0A7A0"/>
<dbReference type="GO" id="GO:0006361">
    <property type="term" value="P:transcription initiation at RNA polymerase I promoter"/>
    <property type="evidence" value="ECO:0007669"/>
    <property type="project" value="InterPro"/>
</dbReference>
<dbReference type="GO" id="GO:0001042">
    <property type="term" value="F:RNA polymerase I core binding"/>
    <property type="evidence" value="ECO:0007669"/>
    <property type="project" value="TreeGrafter"/>
</dbReference>
<dbReference type="Proteomes" id="UP000092445">
    <property type="component" value="Unassembled WGS sequence"/>
</dbReference>
<dbReference type="VEuPathDB" id="VectorBase:GPAI036480"/>
<dbReference type="STRING" id="7398.A0A1B0A7A0"/>
<proteinExistence type="inferred from homology"/>
<dbReference type="InterPro" id="IPR007991">
    <property type="entry name" value="RNA_pol_I_trans_ini_fac_RRN3"/>
</dbReference>
<dbReference type="GO" id="GO:0005634">
    <property type="term" value="C:nucleus"/>
    <property type="evidence" value="ECO:0007669"/>
    <property type="project" value="TreeGrafter"/>
</dbReference>
<evidence type="ECO:0000313" key="2">
    <source>
        <dbReference type="EnsemblMetazoa" id="GPAI036480-PA"/>
    </source>
</evidence>
<comment type="similarity">
    <text evidence="1">Belongs to the RRN3 family.</text>
</comment>
<evidence type="ECO:0000256" key="1">
    <source>
        <dbReference type="ARBA" id="ARBA00010098"/>
    </source>
</evidence>
<dbReference type="EnsemblMetazoa" id="GPAI036480-RA">
    <property type="protein sequence ID" value="GPAI036480-PA"/>
    <property type="gene ID" value="GPAI036480"/>
</dbReference>
<reference evidence="2" key="2">
    <citation type="submission" date="2020-05" db="UniProtKB">
        <authorList>
            <consortium name="EnsemblMetazoa"/>
        </authorList>
    </citation>
    <scope>IDENTIFICATION</scope>
    <source>
        <strain evidence="2">IAEA</strain>
    </source>
</reference>
<keyword evidence="3" id="KW-1185">Reference proteome</keyword>